<proteinExistence type="inferred from homology"/>
<dbReference type="PANTHER" id="PTHR34295:SF1">
    <property type="entry name" value="BIOTIN TRANSPORTER BIOY"/>
    <property type="match status" value="1"/>
</dbReference>
<dbReference type="GO" id="GO:0015225">
    <property type="term" value="F:biotin transmembrane transporter activity"/>
    <property type="evidence" value="ECO:0007669"/>
    <property type="project" value="UniProtKB-UniRule"/>
</dbReference>
<feature type="transmembrane region" description="Helical" evidence="3">
    <location>
        <begin position="24"/>
        <end position="42"/>
    </location>
</feature>
<dbReference type="Pfam" id="PF02632">
    <property type="entry name" value="BioY"/>
    <property type="match status" value="1"/>
</dbReference>
<accession>A0A1J4NAA6</accession>
<evidence type="ECO:0000256" key="3">
    <source>
        <dbReference type="SAM" id="Phobius"/>
    </source>
</evidence>
<keyword evidence="3" id="KW-0812">Transmembrane</keyword>
<comment type="similarity">
    <text evidence="1 2">Belongs to the BioY family.</text>
</comment>
<reference evidence="4" key="1">
    <citation type="submission" date="2016-10" db="EMBL/GenBank/DDBJ databases">
        <title>Draft Genome Sequence of Nocardioides luteus Strain BAFB, an Alkane-Degrading Bacterium Isolated from JP-7 Polluted Soil.</title>
        <authorList>
            <person name="Brown L."/>
            <person name="Ruiz O.N."/>
            <person name="Gunasekera T."/>
        </authorList>
    </citation>
    <scope>NUCLEOTIDE SEQUENCE [LARGE SCALE GENOMIC DNA]</scope>
    <source>
        <strain evidence="4">BAFB</strain>
    </source>
</reference>
<dbReference type="Proteomes" id="UP000033772">
    <property type="component" value="Unassembled WGS sequence"/>
</dbReference>
<feature type="transmembrane region" description="Helical" evidence="3">
    <location>
        <begin position="98"/>
        <end position="121"/>
    </location>
</feature>
<gene>
    <name evidence="4" type="ORF">UG56_003180</name>
</gene>
<dbReference type="PANTHER" id="PTHR34295">
    <property type="entry name" value="BIOTIN TRANSPORTER BIOY"/>
    <property type="match status" value="1"/>
</dbReference>
<feature type="transmembrane region" description="Helical" evidence="3">
    <location>
        <begin position="48"/>
        <end position="66"/>
    </location>
</feature>
<feature type="transmembrane region" description="Helical" evidence="3">
    <location>
        <begin position="73"/>
        <end position="92"/>
    </location>
</feature>
<name>A0A1J4NAA6_9ACTN</name>
<comment type="subcellular location">
    <subcellularLocation>
        <location evidence="2">Cell membrane</location>
        <topology evidence="2">Multi-pass membrane protein</topology>
    </subcellularLocation>
</comment>
<evidence type="ECO:0000313" key="4">
    <source>
        <dbReference type="EMBL" id="OIJ28430.1"/>
    </source>
</evidence>
<dbReference type="AlphaFoldDB" id="A0A1J4NAA6"/>
<dbReference type="InterPro" id="IPR003784">
    <property type="entry name" value="BioY"/>
</dbReference>
<keyword evidence="2" id="KW-1003">Cell membrane</keyword>
<dbReference type="STRING" id="1844.UG56_003180"/>
<protein>
    <recommendedName>
        <fullName evidence="2">Biotin transporter</fullName>
    </recommendedName>
</protein>
<dbReference type="PIRSF" id="PIRSF016661">
    <property type="entry name" value="BioY"/>
    <property type="match status" value="1"/>
</dbReference>
<keyword evidence="5" id="KW-1185">Reference proteome</keyword>
<organism evidence="4 5">
    <name type="scientific">Nocardioides luteus</name>
    <dbReference type="NCBI Taxonomy" id="1844"/>
    <lineage>
        <taxon>Bacteria</taxon>
        <taxon>Bacillati</taxon>
        <taxon>Actinomycetota</taxon>
        <taxon>Actinomycetes</taxon>
        <taxon>Propionibacteriales</taxon>
        <taxon>Nocardioidaceae</taxon>
        <taxon>Nocardioides</taxon>
    </lineage>
</organism>
<evidence type="ECO:0000313" key="5">
    <source>
        <dbReference type="Proteomes" id="UP000033772"/>
    </source>
</evidence>
<keyword evidence="2" id="KW-0813">Transport</keyword>
<keyword evidence="3" id="KW-1133">Transmembrane helix</keyword>
<dbReference type="Gene3D" id="1.10.1760.20">
    <property type="match status" value="1"/>
</dbReference>
<comment type="caution">
    <text evidence="4">The sequence shown here is derived from an EMBL/GenBank/DDBJ whole genome shotgun (WGS) entry which is preliminary data.</text>
</comment>
<dbReference type="GO" id="GO:0005886">
    <property type="term" value="C:plasma membrane"/>
    <property type="evidence" value="ECO:0007669"/>
    <property type="project" value="UniProtKB-SubCell"/>
</dbReference>
<feature type="transmembrane region" description="Helical" evidence="3">
    <location>
        <begin position="170"/>
        <end position="191"/>
    </location>
</feature>
<keyword evidence="2 3" id="KW-0472">Membrane</keyword>
<evidence type="ECO:0000256" key="1">
    <source>
        <dbReference type="ARBA" id="ARBA00010692"/>
    </source>
</evidence>
<dbReference type="RefSeq" id="WP_045548760.1">
    <property type="nucleotide sequence ID" value="NZ_JZDQ02000003.1"/>
</dbReference>
<sequence>MTESPTSTDETPAAKTSRLDTTDLALIAAFAALIAVCSYLAAIPMGGAGVPLTLQGFALLLTGALLGPLRGTAAVVLYLLLGVAGLPVFAGHSSGPGVFVGVTGGYLWSFPVMVLVVGLIVKYVLRTRRTNPFLVFAAGVVGVVINHIGGIIGMAIVLHVGLPEAAGFDAPYWIGDFIKAAVAAVVASQVHRAFPKLLARRA</sequence>
<dbReference type="OrthoDB" id="9803495at2"/>
<feature type="transmembrane region" description="Helical" evidence="3">
    <location>
        <begin position="133"/>
        <end position="158"/>
    </location>
</feature>
<dbReference type="EMBL" id="JZDQ02000003">
    <property type="protein sequence ID" value="OIJ28430.1"/>
    <property type="molecule type" value="Genomic_DNA"/>
</dbReference>
<evidence type="ECO:0000256" key="2">
    <source>
        <dbReference type="PIRNR" id="PIRNR016661"/>
    </source>
</evidence>